<dbReference type="Proteomes" id="UP000448867">
    <property type="component" value="Unassembled WGS sequence"/>
</dbReference>
<keyword evidence="2" id="KW-1185">Reference proteome</keyword>
<name>A0A7X2J2R6_9BACI</name>
<accession>A0A7X2J2R6</accession>
<evidence type="ECO:0000313" key="2">
    <source>
        <dbReference type="Proteomes" id="UP000448867"/>
    </source>
</evidence>
<sequence>MDENQRQEIANFRYGLVAPLVTRKLEPGEQAQLLKEIATHSYEILFSTAKMVSVRTLERYMKGYKVW</sequence>
<gene>
    <name evidence="1" type="ORF">GJU40_19160</name>
</gene>
<protein>
    <submittedName>
        <fullName evidence="1">Uncharacterized protein</fullName>
    </submittedName>
</protein>
<dbReference type="OrthoDB" id="9794201at2"/>
<proteinExistence type="predicted"/>
<dbReference type="EMBL" id="WKKI01000071">
    <property type="protein sequence ID" value="MRX74244.1"/>
    <property type="molecule type" value="Genomic_DNA"/>
</dbReference>
<comment type="caution">
    <text evidence="1">The sequence shown here is derived from an EMBL/GenBank/DDBJ whole genome shotgun (WGS) entry which is preliminary data.</text>
</comment>
<evidence type="ECO:0000313" key="1">
    <source>
        <dbReference type="EMBL" id="MRX74244.1"/>
    </source>
</evidence>
<reference evidence="1 2" key="1">
    <citation type="submission" date="2019-11" db="EMBL/GenBank/DDBJ databases">
        <title>Bacillus lacus genome.</title>
        <authorList>
            <person name="Allen C.J."/>
            <person name="Newman J.D."/>
        </authorList>
    </citation>
    <scope>NUCLEOTIDE SEQUENCE [LARGE SCALE GENOMIC DNA]</scope>
    <source>
        <strain evidence="1 2">KCTC 33946</strain>
    </source>
</reference>
<dbReference type="RefSeq" id="WP_154309699.1">
    <property type="nucleotide sequence ID" value="NZ_WKKI01000071.1"/>
</dbReference>
<organism evidence="1 2">
    <name type="scientific">Metabacillus lacus</name>
    <dbReference type="NCBI Taxonomy" id="1983721"/>
    <lineage>
        <taxon>Bacteria</taxon>
        <taxon>Bacillati</taxon>
        <taxon>Bacillota</taxon>
        <taxon>Bacilli</taxon>
        <taxon>Bacillales</taxon>
        <taxon>Bacillaceae</taxon>
        <taxon>Metabacillus</taxon>
    </lineage>
</organism>
<dbReference type="AlphaFoldDB" id="A0A7X2J2R6"/>